<name>A0ABQ9EJW4_TEGGR</name>
<organism evidence="1 2">
    <name type="scientific">Tegillarca granosa</name>
    <name type="common">Malaysian cockle</name>
    <name type="synonym">Anadara granosa</name>
    <dbReference type="NCBI Taxonomy" id="220873"/>
    <lineage>
        <taxon>Eukaryota</taxon>
        <taxon>Metazoa</taxon>
        <taxon>Spiralia</taxon>
        <taxon>Lophotrochozoa</taxon>
        <taxon>Mollusca</taxon>
        <taxon>Bivalvia</taxon>
        <taxon>Autobranchia</taxon>
        <taxon>Pteriomorphia</taxon>
        <taxon>Arcoida</taxon>
        <taxon>Arcoidea</taxon>
        <taxon>Arcidae</taxon>
        <taxon>Tegillarca</taxon>
    </lineage>
</organism>
<comment type="caution">
    <text evidence="1">The sequence shown here is derived from an EMBL/GenBank/DDBJ whole genome shotgun (WGS) entry which is preliminary data.</text>
</comment>
<keyword evidence="2" id="KW-1185">Reference proteome</keyword>
<dbReference type="EMBL" id="JARBDR010000813">
    <property type="protein sequence ID" value="KAJ8305558.1"/>
    <property type="molecule type" value="Genomic_DNA"/>
</dbReference>
<accession>A0ABQ9EJW4</accession>
<dbReference type="Proteomes" id="UP001217089">
    <property type="component" value="Unassembled WGS sequence"/>
</dbReference>
<gene>
    <name evidence="1" type="ORF">KUTeg_016103</name>
</gene>
<reference evidence="1 2" key="1">
    <citation type="submission" date="2022-12" db="EMBL/GenBank/DDBJ databases">
        <title>Chromosome-level genome of Tegillarca granosa.</title>
        <authorList>
            <person name="Kim J."/>
        </authorList>
    </citation>
    <scope>NUCLEOTIDE SEQUENCE [LARGE SCALE GENOMIC DNA]</scope>
    <source>
        <strain evidence="1">Teg-2019</strain>
        <tissue evidence="1">Adductor muscle</tissue>
    </source>
</reference>
<evidence type="ECO:0000313" key="1">
    <source>
        <dbReference type="EMBL" id="KAJ8305558.1"/>
    </source>
</evidence>
<protein>
    <submittedName>
        <fullName evidence="1">Uncharacterized protein</fullName>
    </submittedName>
</protein>
<evidence type="ECO:0000313" key="2">
    <source>
        <dbReference type="Proteomes" id="UP001217089"/>
    </source>
</evidence>
<proteinExistence type="predicted"/>
<sequence length="135" mass="15909">MAWVWPPNTPQEEKKKRLYKRPVYERDQLKVDQGIDIEYWIICLKTSGTTQILKTPKEYETTDIPENHRRHRLAPYRAEMQEYDFYNVNSNFTTMVAPFGTNHTPPMSYKIVGGHYVPVVERTLILIKMGAFDVS</sequence>